<dbReference type="EMBL" id="BMCB01000011">
    <property type="protein sequence ID" value="GGA93621.1"/>
    <property type="molecule type" value="Genomic_DNA"/>
</dbReference>
<name>A0ABQ1HWJ1_9STAP</name>
<evidence type="ECO:0000313" key="1">
    <source>
        <dbReference type="EMBL" id="GGA93621.1"/>
    </source>
</evidence>
<evidence type="ECO:0000313" key="2">
    <source>
        <dbReference type="Proteomes" id="UP000652995"/>
    </source>
</evidence>
<proteinExistence type="predicted"/>
<dbReference type="Proteomes" id="UP000652995">
    <property type="component" value="Unassembled WGS sequence"/>
</dbReference>
<organism evidence="1 2">
    <name type="scientific">Staphylococcus muscae</name>
    <dbReference type="NCBI Taxonomy" id="1294"/>
    <lineage>
        <taxon>Bacteria</taxon>
        <taxon>Bacillati</taxon>
        <taxon>Bacillota</taxon>
        <taxon>Bacilli</taxon>
        <taxon>Bacillales</taxon>
        <taxon>Staphylococcaceae</taxon>
        <taxon>Staphylococcus</taxon>
    </lineage>
</organism>
<gene>
    <name evidence="1" type="ORF">GCM10007183_17310</name>
</gene>
<accession>A0ABQ1HWJ1</accession>
<protein>
    <submittedName>
        <fullName evidence="1">Uncharacterized protein</fullName>
    </submittedName>
</protein>
<sequence length="64" mass="7306">MITTGVRVQLVHAMSTMVQNMAYRNITTSIKGWGILCVPAFRMLSYDYKSNAHIKIINQFIQSI</sequence>
<reference evidence="2" key="1">
    <citation type="journal article" date="2019" name="Int. J. Syst. Evol. Microbiol.">
        <title>The Global Catalogue of Microorganisms (GCM) 10K type strain sequencing project: providing services to taxonomists for standard genome sequencing and annotation.</title>
        <authorList>
            <consortium name="The Broad Institute Genomics Platform"/>
            <consortium name="The Broad Institute Genome Sequencing Center for Infectious Disease"/>
            <person name="Wu L."/>
            <person name="Ma J."/>
        </authorList>
    </citation>
    <scope>NUCLEOTIDE SEQUENCE [LARGE SCALE GENOMIC DNA]</scope>
    <source>
        <strain evidence="2">CCM 4175</strain>
    </source>
</reference>
<comment type="caution">
    <text evidence="1">The sequence shown here is derived from an EMBL/GenBank/DDBJ whole genome shotgun (WGS) entry which is preliminary data.</text>
</comment>
<keyword evidence="2" id="KW-1185">Reference proteome</keyword>